<dbReference type="CDD" id="cd14752">
    <property type="entry name" value="GH31_N"/>
    <property type="match status" value="1"/>
</dbReference>
<dbReference type="Proteomes" id="UP000027920">
    <property type="component" value="Unassembled WGS sequence"/>
</dbReference>
<dbReference type="Pfam" id="PF13802">
    <property type="entry name" value="Gal_mutarotas_2"/>
    <property type="match status" value="1"/>
</dbReference>
<feature type="compositionally biased region" description="Pro residues" evidence="5">
    <location>
        <begin position="59"/>
        <end position="69"/>
    </location>
</feature>
<dbReference type="RefSeq" id="XP_013255760.1">
    <property type="nucleotide sequence ID" value="XM_013400306.1"/>
</dbReference>
<proteinExistence type="inferred from homology"/>
<evidence type="ECO:0000259" key="7">
    <source>
        <dbReference type="Pfam" id="PF13802"/>
    </source>
</evidence>
<feature type="domain" description="Glycoside hydrolase family 31 TIM barrel" evidence="6">
    <location>
        <begin position="254"/>
        <end position="607"/>
    </location>
</feature>
<evidence type="ECO:0000256" key="5">
    <source>
        <dbReference type="SAM" id="MobiDB-lite"/>
    </source>
</evidence>
<dbReference type="EMBL" id="AMGV01000014">
    <property type="protein sequence ID" value="KEF53170.1"/>
    <property type="molecule type" value="Genomic_DNA"/>
</dbReference>
<dbReference type="EC" id="3.2.1.20" evidence="3"/>
<dbReference type="InterPro" id="IPR017853">
    <property type="entry name" value="GH"/>
</dbReference>
<feature type="region of interest" description="Disordered" evidence="5">
    <location>
        <begin position="55"/>
        <end position="77"/>
    </location>
</feature>
<dbReference type="HOGENOM" id="CLU_000631_9_0_1"/>
<reference evidence="9 10" key="1">
    <citation type="submission" date="2013-03" db="EMBL/GenBank/DDBJ databases">
        <title>The Genome Sequence of Exophiala aquamarina CBS 119918.</title>
        <authorList>
            <consortium name="The Broad Institute Genomics Platform"/>
            <person name="Cuomo C."/>
            <person name="de Hoog S."/>
            <person name="Gorbushina A."/>
            <person name="Walker B."/>
            <person name="Young S.K."/>
            <person name="Zeng Q."/>
            <person name="Gargeya S."/>
            <person name="Fitzgerald M."/>
            <person name="Haas B."/>
            <person name="Abouelleil A."/>
            <person name="Allen A.W."/>
            <person name="Alvarado L."/>
            <person name="Arachchi H.M."/>
            <person name="Berlin A.M."/>
            <person name="Chapman S.B."/>
            <person name="Gainer-Dewar J."/>
            <person name="Goldberg J."/>
            <person name="Griggs A."/>
            <person name="Gujja S."/>
            <person name="Hansen M."/>
            <person name="Howarth C."/>
            <person name="Imamovic A."/>
            <person name="Ireland A."/>
            <person name="Larimer J."/>
            <person name="McCowan C."/>
            <person name="Murphy C."/>
            <person name="Pearson M."/>
            <person name="Poon T.W."/>
            <person name="Priest M."/>
            <person name="Roberts A."/>
            <person name="Saif S."/>
            <person name="Shea T."/>
            <person name="Sisk P."/>
            <person name="Sykes S."/>
            <person name="Wortman J."/>
            <person name="Nusbaum C."/>
            <person name="Birren B."/>
        </authorList>
    </citation>
    <scope>NUCLEOTIDE SEQUENCE [LARGE SCALE GENOMIC DNA]</scope>
    <source>
        <strain evidence="9 10">CBS 119918</strain>
    </source>
</reference>
<evidence type="ECO:0000313" key="10">
    <source>
        <dbReference type="Proteomes" id="UP000027920"/>
    </source>
</evidence>
<dbReference type="Pfam" id="PF21365">
    <property type="entry name" value="Glyco_hydro_31_3rd"/>
    <property type="match status" value="1"/>
</dbReference>
<comment type="similarity">
    <text evidence="2 4">Belongs to the glycosyl hydrolase 31 family.</text>
</comment>
<dbReference type="SUPFAM" id="SSF51445">
    <property type="entry name" value="(Trans)glycosidases"/>
    <property type="match status" value="1"/>
</dbReference>
<dbReference type="Gene3D" id="3.20.20.80">
    <property type="entry name" value="Glycosidases"/>
    <property type="match status" value="1"/>
</dbReference>
<dbReference type="OrthoDB" id="1334205at2759"/>
<dbReference type="GO" id="GO:0004558">
    <property type="term" value="F:alpha-1,4-glucosidase activity"/>
    <property type="evidence" value="ECO:0007669"/>
    <property type="project" value="UniProtKB-EC"/>
</dbReference>
<evidence type="ECO:0000313" key="9">
    <source>
        <dbReference type="EMBL" id="KEF53170.1"/>
    </source>
</evidence>
<comment type="catalytic activity">
    <reaction evidence="1">
        <text>Hydrolysis of terminal, non-reducing (1-&gt;4)-linked alpha-D-glucose residues with release of alpha-D-glucose.</text>
        <dbReference type="EC" id="3.2.1.20"/>
    </reaction>
</comment>
<accession>A0A072PC70</accession>
<sequence length="859" mass="96362">MPQLETVLKRYEEVTSKAQNAAQIQLRSEESGISFDFTFEAIRPNVFRTTFSSKTHSLPPYPSATPPTPTIDSAKLSSTRSESTYKLQLEDVEASVQWKHAPVVSLGFVGSDEKLYADLEYRSYVIDGRGVSHYVQHDRKALHVGLGEKSAPMDLTARGFQISATDSFGYEAYATDPLYKHVPLLIKVTPRGCVGMFSTSHSRGSWAVGSEIDGLWGHFKVYRQDYGGLEEYLLVGRTLKEVVHTYAELVGFPLLAPRWAYGYLSGGYKYTMGDAPPAHEQLMDFADKLDYHGIPCSGHQMSSGYSIAEHEPRVRNVFTWNKHRFPDPEEWIAKYHSRGIRLLTNIKPFLLSSHPDYQYLVENNGLFTDPQTSKNAEMRLWSAGGGESGIGGHIDFTSAAAYEWWTRGVEKLKEQGIDAMWNDNNEYPLPNDNWELSLEAIPGSRKGIADRNVGLWGRAMQTELMAKASYEGLLRAEAGVRPFVLTRSAGVGTLRFACGSWSGDNMTSWESMKASNALSINAGISLMQFYGHDIGGFEGPQPSPELLLRWVQLGCHQIRFAINCFKTSPQDNQAGEVIEPWQYPEIIPNIRAAIKRRYEIMPYIYSLGLESHLTASPPQRWIGWGYESDPEVWTKTLKRGEEQYWFGDSLLIGGVYEPGVDKAKLYLPRKSAEGSFDYGYINLNAPHEYFAAGQWVTIQSPWRDSIPILAKIGGAVPVGKPIQTRMPGELRPKCKTLEEDDYRGIEIFPPQGSSHGETFSTTWYEDDGLSANPNISSFTVSYSSTVEKVVVTLLPHPDNTFIPPWTEVVFILPHQDRRYIESASGSPVQLVDSESGRVRYKMVVPDLRSRAVCNGKHEQ</sequence>
<dbReference type="InterPro" id="IPR000322">
    <property type="entry name" value="Glyco_hydro_31_TIM"/>
</dbReference>
<dbReference type="GeneID" id="25285522"/>
<dbReference type="PANTHER" id="PTHR22762:SF165">
    <property type="entry name" value="PUTATIVE (AFU_ORTHOLOGUE AFUA_1G06560)-RELATED"/>
    <property type="match status" value="1"/>
</dbReference>
<comment type="caution">
    <text evidence="9">The sequence shown here is derived from an EMBL/GenBank/DDBJ whole genome shotgun (WGS) entry which is preliminary data.</text>
</comment>
<dbReference type="Gene3D" id="2.60.40.1760">
    <property type="entry name" value="glycosyl hydrolase (family 31)"/>
    <property type="match status" value="1"/>
</dbReference>
<evidence type="ECO:0000256" key="2">
    <source>
        <dbReference type="ARBA" id="ARBA00007806"/>
    </source>
</evidence>
<dbReference type="GO" id="GO:0030246">
    <property type="term" value="F:carbohydrate binding"/>
    <property type="evidence" value="ECO:0007669"/>
    <property type="project" value="InterPro"/>
</dbReference>
<dbReference type="GO" id="GO:0005975">
    <property type="term" value="P:carbohydrate metabolic process"/>
    <property type="evidence" value="ECO:0007669"/>
    <property type="project" value="InterPro"/>
</dbReference>
<dbReference type="Pfam" id="PF01055">
    <property type="entry name" value="Glyco_hydro_31_2nd"/>
    <property type="match status" value="1"/>
</dbReference>
<evidence type="ECO:0000256" key="4">
    <source>
        <dbReference type="RuleBase" id="RU361185"/>
    </source>
</evidence>
<evidence type="ECO:0000256" key="1">
    <source>
        <dbReference type="ARBA" id="ARBA00001657"/>
    </source>
</evidence>
<dbReference type="PANTHER" id="PTHR22762">
    <property type="entry name" value="ALPHA-GLUCOSIDASE"/>
    <property type="match status" value="1"/>
</dbReference>
<evidence type="ECO:0000259" key="8">
    <source>
        <dbReference type="Pfam" id="PF21365"/>
    </source>
</evidence>
<keyword evidence="4" id="KW-0378">Hydrolase</keyword>
<dbReference type="InterPro" id="IPR025887">
    <property type="entry name" value="Glyco_hydro_31_N_dom"/>
</dbReference>
<keyword evidence="10" id="KW-1185">Reference proteome</keyword>
<keyword evidence="4" id="KW-0326">Glycosidase</keyword>
<gene>
    <name evidence="9" type="ORF">A1O9_10618</name>
</gene>
<dbReference type="InterPro" id="IPR048395">
    <property type="entry name" value="Glyco_hydro_31_C"/>
</dbReference>
<dbReference type="SUPFAM" id="SSF74650">
    <property type="entry name" value="Galactose mutarotase-like"/>
    <property type="match status" value="1"/>
</dbReference>
<feature type="domain" description="Glycosyl hydrolase family 31 C-terminal" evidence="8">
    <location>
        <begin position="616"/>
        <end position="713"/>
    </location>
</feature>
<dbReference type="AlphaFoldDB" id="A0A072PC70"/>
<dbReference type="STRING" id="1182545.A0A072PC70"/>
<protein>
    <recommendedName>
        <fullName evidence="3">alpha-glucosidase</fullName>
        <ecNumber evidence="3">3.2.1.20</ecNumber>
    </recommendedName>
</protein>
<name>A0A072PC70_9EURO</name>
<dbReference type="VEuPathDB" id="FungiDB:A1O9_10618"/>
<evidence type="ECO:0000259" key="6">
    <source>
        <dbReference type="Pfam" id="PF01055"/>
    </source>
</evidence>
<evidence type="ECO:0000256" key="3">
    <source>
        <dbReference type="ARBA" id="ARBA00012741"/>
    </source>
</evidence>
<feature type="domain" description="Glycoside hydrolase family 31 N-terminal" evidence="7">
    <location>
        <begin position="37"/>
        <end position="200"/>
    </location>
</feature>
<organism evidence="9 10">
    <name type="scientific">Exophiala aquamarina CBS 119918</name>
    <dbReference type="NCBI Taxonomy" id="1182545"/>
    <lineage>
        <taxon>Eukaryota</taxon>
        <taxon>Fungi</taxon>
        <taxon>Dikarya</taxon>
        <taxon>Ascomycota</taxon>
        <taxon>Pezizomycotina</taxon>
        <taxon>Eurotiomycetes</taxon>
        <taxon>Chaetothyriomycetidae</taxon>
        <taxon>Chaetothyriales</taxon>
        <taxon>Herpotrichiellaceae</taxon>
        <taxon>Exophiala</taxon>
    </lineage>
</organism>
<dbReference type="InterPro" id="IPR011013">
    <property type="entry name" value="Gal_mutarotase_sf_dom"/>
</dbReference>